<sequence length="160" mass="17618">MLEKKKLNDDEAIMRVEKAQPKVKEANKKEEKAEVEGKEAAAKMLNLRRLPFPAKILDSDHQDVSLMTRTVPSKTTMVRKDAYDGGGNGVPRSNYSSPGRRDGYIRGNGGYQQQQQEDDNIDRFRSVLAMVATTRSGMGSSIGAQSMICTTGSAAILHRS</sequence>
<evidence type="ECO:0000313" key="2">
    <source>
        <dbReference type="EMBL" id="PAN44051.1"/>
    </source>
</evidence>
<name>A0A2S3IGE8_9POAL</name>
<gene>
    <name evidence="2" type="ORF">PAHAL_9G013500</name>
</gene>
<feature type="region of interest" description="Disordered" evidence="1">
    <location>
        <begin position="77"/>
        <end position="119"/>
    </location>
</feature>
<organism evidence="2">
    <name type="scientific">Panicum hallii</name>
    <dbReference type="NCBI Taxonomy" id="206008"/>
    <lineage>
        <taxon>Eukaryota</taxon>
        <taxon>Viridiplantae</taxon>
        <taxon>Streptophyta</taxon>
        <taxon>Embryophyta</taxon>
        <taxon>Tracheophyta</taxon>
        <taxon>Spermatophyta</taxon>
        <taxon>Magnoliopsida</taxon>
        <taxon>Liliopsida</taxon>
        <taxon>Poales</taxon>
        <taxon>Poaceae</taxon>
        <taxon>PACMAD clade</taxon>
        <taxon>Panicoideae</taxon>
        <taxon>Panicodae</taxon>
        <taxon>Paniceae</taxon>
        <taxon>Panicinae</taxon>
        <taxon>Panicum</taxon>
        <taxon>Panicum sect. Panicum</taxon>
    </lineage>
</organism>
<reference evidence="2" key="1">
    <citation type="submission" date="2018-04" db="EMBL/GenBank/DDBJ databases">
        <title>WGS assembly of Panicum hallii.</title>
        <authorList>
            <person name="Lovell J."/>
            <person name="Jenkins J."/>
            <person name="Lowry D."/>
            <person name="Mamidi S."/>
            <person name="Sreedasyam A."/>
            <person name="Weng X."/>
            <person name="Barry K."/>
            <person name="Bonette J."/>
            <person name="Campitelli B."/>
            <person name="Daum C."/>
            <person name="Gordon S."/>
            <person name="Gould B."/>
            <person name="Lipzen A."/>
            <person name="Macqueen A."/>
            <person name="Palacio-Mejia J."/>
            <person name="Plott C."/>
            <person name="Shakirov E."/>
            <person name="Shu S."/>
            <person name="Yoshinaga Y."/>
            <person name="Zane M."/>
            <person name="Rokhsar D."/>
            <person name="Grimwood J."/>
            <person name="Schmutz J."/>
            <person name="Juenger T."/>
        </authorList>
    </citation>
    <scope>NUCLEOTIDE SEQUENCE [LARGE SCALE GENOMIC DNA]</scope>
    <source>
        <strain evidence="2">FIL2</strain>
    </source>
</reference>
<protein>
    <submittedName>
        <fullName evidence="2">Uncharacterized protein</fullName>
    </submittedName>
</protein>
<accession>A0A2S3IGE8</accession>
<dbReference type="AlphaFoldDB" id="A0A2S3IGE8"/>
<evidence type="ECO:0000256" key="1">
    <source>
        <dbReference type="SAM" id="MobiDB-lite"/>
    </source>
</evidence>
<dbReference type="Gramene" id="PAN44051">
    <property type="protein sequence ID" value="PAN44051"/>
    <property type="gene ID" value="PAHAL_9G013500"/>
</dbReference>
<dbReference type="Proteomes" id="UP000243499">
    <property type="component" value="Chromosome 9"/>
</dbReference>
<dbReference type="EMBL" id="CM008054">
    <property type="protein sequence ID" value="PAN44051.1"/>
    <property type="molecule type" value="Genomic_DNA"/>
</dbReference>
<proteinExistence type="predicted"/>